<dbReference type="EMBL" id="LGCL01000040">
    <property type="protein sequence ID" value="KPL72072.1"/>
    <property type="molecule type" value="Genomic_DNA"/>
</dbReference>
<dbReference type="AlphaFoldDB" id="A0A0P6WPS3"/>
<sequence length="858" mass="93797">MKPLILSLNDARADLETTGGKGSSLTRMINAGLPVPGGFHVTTQAYRDFVSANQLQAPILAALQKANAADPSSLELVSQEINQRFIDGHMPQEIADAIRQAYAALNDAPVAVRSSATAEDLPDASFAGQQETYLNIRGTAAVLEAVKKCWASLWTPRAIGYRINNNIDQDSVALAVVVQELIFADAAGILFTANPINGKRDELLINAAWGLGEAVVSGAVTPDTLTINKQSGKVVRREIAEKQVMTVRTSSGTEEQPVPQAKQNKAVLNPQQIADLTQLAVRIEQFYGMPMDVEWALAGNTFAIVQARPITVLPLEWKAPDPKAVYARGSLAEHTPSPVTPLFATLGLHLANEATFEMWDRVIGKNARNLVGTDGFYVPLNGYVFGGIRMGGKDFFTIAKMSISQIGPIFHGSVPRWQAARQKFAAIVDEWENAELKKLTCAELMDAIRTIFRASCVYFTDIQSTLPAASSSEVLFTRFYNSLIRRKTDPEATVFLVGSDTTSLRAEKSLFDLAEWLKQTPVLAEMITNTATAELLAKMSQPAEPAGVDAPAWEEWKQRFQQHINHYGRTAYEFDFANSTPMETPGPTLDALKSFLSGKGSNPYQRQQEAIEKREKATAAVLARTGWPLKGWFTGLLRWAQETNPMREDSIFDMGMAHPLLRRMFAELGSRFVARGAMDKIEDIYWLEENEVMQLVHAVDQNQAVENLSERIPERKQKWQTYLKAMPPVMLPEKSGWRKLIGGGEAETRNGKTVLKGVGTSSGTVTARACVVYSPEDFDKLRPGDVLVAVTTTPAWTPLFGLASAVITDIGGPLSHSSIVAREYGIPAVMAVRSATRTIQTGSLITVDGAAGTVTLEE</sequence>
<dbReference type="Gene3D" id="3.50.30.10">
    <property type="entry name" value="Phosphohistidine domain"/>
    <property type="match status" value="1"/>
</dbReference>
<comment type="caution">
    <text evidence="5">The sequence shown here is derived from an EMBL/GenBank/DDBJ whole genome shotgun (WGS) entry which is preliminary data.</text>
</comment>
<organism evidence="5 6">
    <name type="scientific">Ornatilinea apprima</name>
    <dbReference type="NCBI Taxonomy" id="1134406"/>
    <lineage>
        <taxon>Bacteria</taxon>
        <taxon>Bacillati</taxon>
        <taxon>Chloroflexota</taxon>
        <taxon>Anaerolineae</taxon>
        <taxon>Anaerolineales</taxon>
        <taxon>Anaerolineaceae</taxon>
        <taxon>Ornatilinea</taxon>
    </lineage>
</organism>
<keyword evidence="5" id="KW-0418">Kinase</keyword>
<dbReference type="SUPFAM" id="SSF52009">
    <property type="entry name" value="Phosphohistidine domain"/>
    <property type="match status" value="1"/>
</dbReference>
<dbReference type="GO" id="GO:0016301">
    <property type="term" value="F:kinase activity"/>
    <property type="evidence" value="ECO:0007669"/>
    <property type="project" value="UniProtKB-KW"/>
</dbReference>
<evidence type="ECO:0000259" key="4">
    <source>
        <dbReference type="Pfam" id="PF01326"/>
    </source>
</evidence>
<dbReference type="Gene3D" id="3.30.470.20">
    <property type="entry name" value="ATP-grasp fold, B domain"/>
    <property type="match status" value="1"/>
</dbReference>
<keyword evidence="5" id="KW-0670">Pyruvate</keyword>
<evidence type="ECO:0000259" key="3">
    <source>
        <dbReference type="Pfam" id="PF00391"/>
    </source>
</evidence>
<dbReference type="InterPro" id="IPR008279">
    <property type="entry name" value="PEP-util_enz_mobile_dom"/>
</dbReference>
<dbReference type="PATRIC" id="fig|1134406.4.peg.3740"/>
<dbReference type="InterPro" id="IPR051549">
    <property type="entry name" value="PEP_Utilizing_Enz"/>
</dbReference>
<dbReference type="Gene3D" id="3.30.1490.20">
    <property type="entry name" value="ATP-grasp fold, A domain"/>
    <property type="match status" value="1"/>
</dbReference>
<feature type="domain" description="PEP-utilising enzyme mobile" evidence="3">
    <location>
        <begin position="782"/>
        <end position="852"/>
    </location>
</feature>
<dbReference type="Pfam" id="PF01326">
    <property type="entry name" value="PPDK_N"/>
    <property type="match status" value="1"/>
</dbReference>
<keyword evidence="6" id="KW-1185">Reference proteome</keyword>
<dbReference type="SUPFAM" id="SSF56059">
    <property type="entry name" value="Glutathione synthetase ATP-binding domain-like"/>
    <property type="match status" value="1"/>
</dbReference>
<evidence type="ECO:0000313" key="6">
    <source>
        <dbReference type="Proteomes" id="UP000050417"/>
    </source>
</evidence>
<dbReference type="InterPro" id="IPR036637">
    <property type="entry name" value="Phosphohistidine_dom_sf"/>
</dbReference>
<evidence type="ECO:0000256" key="2">
    <source>
        <dbReference type="ARBA" id="ARBA00022840"/>
    </source>
</evidence>
<dbReference type="STRING" id="1134406.ADN00_16490"/>
<dbReference type="InterPro" id="IPR002192">
    <property type="entry name" value="PPDK_AMP/ATP-bd"/>
</dbReference>
<protein>
    <submittedName>
        <fullName evidence="5">Pyruvate phosphate dikinase</fullName>
    </submittedName>
</protein>
<gene>
    <name evidence="5" type="ORF">ADN00_16490</name>
</gene>
<dbReference type="OrthoDB" id="9765468at2"/>
<name>A0A0P6WPS3_9CHLR</name>
<dbReference type="Proteomes" id="UP000050417">
    <property type="component" value="Unassembled WGS sequence"/>
</dbReference>
<dbReference type="RefSeq" id="WP_075064139.1">
    <property type="nucleotide sequence ID" value="NZ_LGCL01000040.1"/>
</dbReference>
<dbReference type="PANTHER" id="PTHR43615:SF1">
    <property type="entry name" value="PPDK_N DOMAIN-CONTAINING PROTEIN"/>
    <property type="match status" value="1"/>
</dbReference>
<feature type="domain" description="Pyruvate phosphate dikinase AMP/ATP-binding" evidence="4">
    <location>
        <begin position="17"/>
        <end position="316"/>
    </location>
</feature>
<keyword evidence="2" id="KW-0067">ATP-binding</keyword>
<dbReference type="PANTHER" id="PTHR43615">
    <property type="entry name" value="PHOSPHOENOLPYRUVATE SYNTHASE-RELATED"/>
    <property type="match status" value="1"/>
</dbReference>
<dbReference type="InterPro" id="IPR013815">
    <property type="entry name" value="ATP_grasp_subdomain_1"/>
</dbReference>
<reference evidence="5 6" key="1">
    <citation type="submission" date="2015-07" db="EMBL/GenBank/DDBJ databases">
        <title>Genome sequence of Ornatilinea apprima DSM 23815.</title>
        <authorList>
            <person name="Hemp J."/>
            <person name="Ward L.M."/>
            <person name="Pace L.A."/>
            <person name="Fischer W.W."/>
        </authorList>
    </citation>
    <scope>NUCLEOTIDE SEQUENCE [LARGE SCALE GENOMIC DNA]</scope>
    <source>
        <strain evidence="5 6">P3M-1</strain>
    </source>
</reference>
<dbReference type="Pfam" id="PF00391">
    <property type="entry name" value="PEP-utilizers"/>
    <property type="match status" value="1"/>
</dbReference>
<proteinExistence type="predicted"/>
<dbReference type="GO" id="GO:0005524">
    <property type="term" value="F:ATP binding"/>
    <property type="evidence" value="ECO:0007669"/>
    <property type="project" value="UniProtKB-KW"/>
</dbReference>
<accession>A0A0P6WPS3</accession>
<evidence type="ECO:0000313" key="5">
    <source>
        <dbReference type="EMBL" id="KPL72072.1"/>
    </source>
</evidence>
<dbReference type="FunFam" id="3.30.1490.20:FF:000010">
    <property type="entry name" value="Phosphoenolpyruvate synthase"/>
    <property type="match status" value="1"/>
</dbReference>
<evidence type="ECO:0000256" key="1">
    <source>
        <dbReference type="ARBA" id="ARBA00022741"/>
    </source>
</evidence>
<keyword evidence="1" id="KW-0547">Nucleotide-binding</keyword>
<keyword evidence="5" id="KW-0808">Transferase</keyword>